<dbReference type="EMBL" id="JARPOI010000002">
    <property type="protein sequence ID" value="KAJ9186530.1"/>
    <property type="molecule type" value="Genomic_DNA"/>
</dbReference>
<dbReference type="InterPro" id="IPR008906">
    <property type="entry name" value="HATC_C_dom"/>
</dbReference>
<comment type="caution">
    <text evidence="3">The sequence shown here is derived from an EMBL/GenBank/DDBJ whole genome shotgun (WGS) entry which is preliminary data.</text>
</comment>
<gene>
    <name evidence="3" type="ORF">P3X46_002092</name>
</gene>
<feature type="domain" description="HAT C-terminal dimerisation" evidence="1">
    <location>
        <begin position="490"/>
        <end position="548"/>
    </location>
</feature>
<accession>A0ABQ9N4E4</accession>
<dbReference type="SUPFAM" id="SSF53098">
    <property type="entry name" value="Ribonuclease H-like"/>
    <property type="match status" value="1"/>
</dbReference>
<name>A0ABQ9N4E4_HEVBR</name>
<protein>
    <recommendedName>
        <fullName evidence="5">HAT C-terminal dimerisation domain-containing protein</fullName>
    </recommendedName>
</protein>
<dbReference type="PANTHER" id="PTHR11697:SF230">
    <property type="entry name" value="ZINC FINGER, MYM DOMAIN CONTAINING 1"/>
    <property type="match status" value="1"/>
</dbReference>
<dbReference type="Proteomes" id="UP001174677">
    <property type="component" value="Chromosome 2"/>
</dbReference>
<evidence type="ECO:0000259" key="2">
    <source>
        <dbReference type="Pfam" id="PF14291"/>
    </source>
</evidence>
<dbReference type="Pfam" id="PF14291">
    <property type="entry name" value="DUF4371"/>
    <property type="match status" value="2"/>
</dbReference>
<dbReference type="InterPro" id="IPR012337">
    <property type="entry name" value="RNaseH-like_sf"/>
</dbReference>
<evidence type="ECO:0000259" key="1">
    <source>
        <dbReference type="Pfam" id="PF05699"/>
    </source>
</evidence>
<proteinExistence type="predicted"/>
<feature type="domain" description="DUF4371" evidence="2">
    <location>
        <begin position="31"/>
        <end position="151"/>
    </location>
</feature>
<dbReference type="InterPro" id="IPR025398">
    <property type="entry name" value="DUF4371"/>
</dbReference>
<organism evidence="3 4">
    <name type="scientific">Hevea brasiliensis</name>
    <name type="common">Para rubber tree</name>
    <name type="synonym">Siphonia brasiliensis</name>
    <dbReference type="NCBI Taxonomy" id="3981"/>
    <lineage>
        <taxon>Eukaryota</taxon>
        <taxon>Viridiplantae</taxon>
        <taxon>Streptophyta</taxon>
        <taxon>Embryophyta</taxon>
        <taxon>Tracheophyta</taxon>
        <taxon>Spermatophyta</taxon>
        <taxon>Magnoliopsida</taxon>
        <taxon>eudicotyledons</taxon>
        <taxon>Gunneridae</taxon>
        <taxon>Pentapetalae</taxon>
        <taxon>rosids</taxon>
        <taxon>fabids</taxon>
        <taxon>Malpighiales</taxon>
        <taxon>Euphorbiaceae</taxon>
        <taxon>Crotonoideae</taxon>
        <taxon>Micrandreae</taxon>
        <taxon>Hevea</taxon>
    </lineage>
</organism>
<dbReference type="Pfam" id="PF05699">
    <property type="entry name" value="Dimer_Tnp_hAT"/>
    <property type="match status" value="1"/>
</dbReference>
<keyword evidence="4" id="KW-1185">Reference proteome</keyword>
<evidence type="ECO:0008006" key="5">
    <source>
        <dbReference type="Google" id="ProtNLM"/>
    </source>
</evidence>
<evidence type="ECO:0000313" key="3">
    <source>
        <dbReference type="EMBL" id="KAJ9186530.1"/>
    </source>
</evidence>
<sequence length="560" mass="64671">MDITALERDPTLRPLIWEFPVNQRDEIRRAYLKADLNSPHRIAMKCSMHLLKQSQHIYKLIENQTSQELENKHLQLKATIDSVWWLAFQWCAFRGHYETANSQNRGNFIELLKLLATYDAKVAKVILENSERRNAKYTSNKFQKEILHIFASMRFFDVVHVKDTTSLTFKNEICNVLSHYDLHVENITGQGYDGASNMRGEWNALFLKDCHYAYYVHCMAHRLQLALFFTNLSFVINVIVGSSKRNDELQEAQAIAIENMIANNEIETGKGSICSLLRMFNATCFVINTISKEGANYSIQGDAEATYLALTSFEFSQDIVNAIQLVSTTKALIQDLRDDGWQPLLENVKAFCSKNEIDIPSLEGIYTRSRSKYRHQGNSPITIEHHFKVDIFCATIDCQLQELNSGFCDRALELITLSSSLNPKNAYRSFKIDDICNLVDKFYPKDFTEQEKMHLRFQLGHYELDIPKDPDFQNLATLFELYRAFAISGKSKIYHLVDKLVRLVLTLPVSTTTIERAFSAMKLVKTILRDRMEDKYLADNLIVYIEKEIAKNFTAEMIMD</sequence>
<evidence type="ECO:0000313" key="4">
    <source>
        <dbReference type="Proteomes" id="UP001174677"/>
    </source>
</evidence>
<reference evidence="3" key="1">
    <citation type="journal article" date="2023" name="Plant Biotechnol. J.">
        <title>Chromosome-level wild Hevea brasiliensis genome provides new tools for genomic-assisted breeding and valuable loci to elevate rubber yield.</title>
        <authorList>
            <person name="Cheng H."/>
            <person name="Song X."/>
            <person name="Hu Y."/>
            <person name="Wu T."/>
            <person name="Yang Q."/>
            <person name="An Z."/>
            <person name="Feng S."/>
            <person name="Deng Z."/>
            <person name="Wu W."/>
            <person name="Zeng X."/>
            <person name="Tu M."/>
            <person name="Wang X."/>
            <person name="Huang H."/>
        </authorList>
    </citation>
    <scope>NUCLEOTIDE SEQUENCE</scope>
    <source>
        <strain evidence="3">MT/VB/25A 57/8</strain>
    </source>
</reference>
<dbReference type="PANTHER" id="PTHR11697">
    <property type="entry name" value="GENERAL TRANSCRIPTION FACTOR 2-RELATED ZINC FINGER PROTEIN"/>
    <property type="match status" value="1"/>
</dbReference>
<feature type="domain" description="DUF4371" evidence="2">
    <location>
        <begin position="154"/>
        <end position="203"/>
    </location>
</feature>
<dbReference type="InterPro" id="IPR055298">
    <property type="entry name" value="AtLOH3-like"/>
</dbReference>